<organism evidence="2">
    <name type="scientific">Amphimedon queenslandica</name>
    <name type="common">Sponge</name>
    <dbReference type="NCBI Taxonomy" id="400682"/>
    <lineage>
        <taxon>Eukaryota</taxon>
        <taxon>Metazoa</taxon>
        <taxon>Porifera</taxon>
        <taxon>Demospongiae</taxon>
        <taxon>Heteroscleromorpha</taxon>
        <taxon>Haplosclerida</taxon>
        <taxon>Niphatidae</taxon>
        <taxon>Amphimedon</taxon>
    </lineage>
</organism>
<dbReference type="OrthoDB" id="5985771at2759"/>
<dbReference type="AlphaFoldDB" id="A0A1X7V7Y4"/>
<dbReference type="InParanoid" id="A0A1X7V7Y4"/>
<protein>
    <submittedName>
        <fullName evidence="2">Uncharacterized protein</fullName>
    </submittedName>
</protein>
<proteinExistence type="predicted"/>
<reference evidence="2" key="1">
    <citation type="submission" date="2017-05" db="UniProtKB">
        <authorList>
            <consortium name="EnsemblMetazoa"/>
        </authorList>
    </citation>
    <scope>IDENTIFICATION</scope>
</reference>
<sequence>MLDTEGTNGTGPGDATCSTGGTRPGEGTGSGAGTRGSGGTHLGPSGTTSTNRPPAVPMELIASMISRAVWEGLGGLPPTTTPGGITLIPNTIPTSAAGGSHAGSIDLSTPLFSTPATTIGSAVTRTTPATEGGGIPWSLPDWLKLPEPSATPPSSKQLLAISSALPLIPARAVEKIEKGVFIYFSELLQDNVALFNTLQEIGSLANTSIQKMRDISDPLSWAYCFLSFVAVSVKDKHTRDLMAYGQVIIQMSRSHGAWDG</sequence>
<name>A0A1X7V7Y4_AMPQE</name>
<dbReference type="EnsemblMetazoa" id="Aqu2.1.36088_001">
    <property type="protein sequence ID" value="Aqu2.1.36088_001"/>
    <property type="gene ID" value="Aqu2.1.36088"/>
</dbReference>
<feature type="region of interest" description="Disordered" evidence="1">
    <location>
        <begin position="1"/>
        <end position="54"/>
    </location>
</feature>
<evidence type="ECO:0000313" key="2">
    <source>
        <dbReference type="EnsemblMetazoa" id="Aqu2.1.36088_001"/>
    </source>
</evidence>
<feature type="compositionally biased region" description="Gly residues" evidence="1">
    <location>
        <begin position="22"/>
        <end position="41"/>
    </location>
</feature>
<evidence type="ECO:0000256" key="1">
    <source>
        <dbReference type="SAM" id="MobiDB-lite"/>
    </source>
</evidence>
<accession>A0A1X7V7Y4</accession>